<name>A0A133VMJ8_9EURY</name>
<dbReference type="Proteomes" id="UP000070263">
    <property type="component" value="Unassembled WGS sequence"/>
</dbReference>
<dbReference type="EMBL" id="LHYE01000004">
    <property type="protein sequence ID" value="KXB07637.1"/>
    <property type="molecule type" value="Genomic_DNA"/>
</dbReference>
<accession>A0A133VMJ8</accession>
<dbReference type="InterPro" id="IPR036631">
    <property type="entry name" value="MGMT_N_sf"/>
</dbReference>
<evidence type="ECO:0000313" key="3">
    <source>
        <dbReference type="Proteomes" id="UP000070263"/>
    </source>
</evidence>
<dbReference type="Pfam" id="PF02870">
    <property type="entry name" value="Methyltransf_1N"/>
    <property type="match status" value="1"/>
</dbReference>
<keyword evidence="3" id="KW-1185">Reference proteome</keyword>
<proteinExistence type="predicted"/>
<dbReference type="InterPro" id="IPR008332">
    <property type="entry name" value="MethylG_MeTrfase_N"/>
</dbReference>
<sequence length="105" mass="12145">MEYTDYSSPFGKIKLFFSENKLYRVRLGSFTPQSSSIHKRDNKEGTFQNIYTRFLDSYFSGQQVTISCDKFNLKEATTFQLEVYRALKEIEFGSTVSYGTICPGD</sequence>
<feature type="domain" description="Methylguanine DNA methyltransferase ribonuclease-like" evidence="1">
    <location>
        <begin position="2"/>
        <end position="67"/>
    </location>
</feature>
<protein>
    <recommendedName>
        <fullName evidence="1">Methylguanine DNA methyltransferase ribonuclease-like domain-containing protein</fullName>
    </recommendedName>
</protein>
<dbReference type="SUPFAM" id="SSF53155">
    <property type="entry name" value="Methylated DNA-protein cysteine methyltransferase domain"/>
    <property type="match status" value="1"/>
</dbReference>
<organism evidence="2 3">
    <name type="scientific">candidate division MSBL1 archaeon SCGC-AAA382A20</name>
    <dbReference type="NCBI Taxonomy" id="1698280"/>
    <lineage>
        <taxon>Archaea</taxon>
        <taxon>Methanobacteriati</taxon>
        <taxon>Methanobacteriota</taxon>
        <taxon>candidate division MSBL1</taxon>
    </lineage>
</organism>
<dbReference type="GO" id="GO:0006281">
    <property type="term" value="P:DNA repair"/>
    <property type="evidence" value="ECO:0007669"/>
    <property type="project" value="InterPro"/>
</dbReference>
<dbReference type="AlphaFoldDB" id="A0A133VMJ8"/>
<evidence type="ECO:0000313" key="2">
    <source>
        <dbReference type="EMBL" id="KXB07637.1"/>
    </source>
</evidence>
<evidence type="ECO:0000259" key="1">
    <source>
        <dbReference type="Pfam" id="PF02870"/>
    </source>
</evidence>
<reference evidence="2 3" key="1">
    <citation type="journal article" date="2016" name="Sci. Rep.">
        <title>Metabolic traits of an uncultured archaeal lineage -MSBL1- from brine pools of the Red Sea.</title>
        <authorList>
            <person name="Mwirichia R."/>
            <person name="Alam I."/>
            <person name="Rashid M."/>
            <person name="Vinu M."/>
            <person name="Ba-Alawi W."/>
            <person name="Anthony Kamau A."/>
            <person name="Kamanda Ngugi D."/>
            <person name="Goker M."/>
            <person name="Klenk H.P."/>
            <person name="Bajic V."/>
            <person name="Stingl U."/>
        </authorList>
    </citation>
    <scope>NUCLEOTIDE SEQUENCE [LARGE SCALE GENOMIC DNA]</scope>
    <source>
        <strain evidence="2">SCGC-AAA382A20</strain>
    </source>
</reference>
<gene>
    <name evidence="2" type="ORF">AKJ51_00790</name>
</gene>
<dbReference type="GO" id="GO:0003908">
    <property type="term" value="F:methylated-DNA-[protein]-cysteine S-methyltransferase activity"/>
    <property type="evidence" value="ECO:0007669"/>
    <property type="project" value="InterPro"/>
</dbReference>
<comment type="caution">
    <text evidence="2">The sequence shown here is derived from an EMBL/GenBank/DDBJ whole genome shotgun (WGS) entry which is preliminary data.</text>
</comment>